<evidence type="ECO:0000256" key="1">
    <source>
        <dbReference type="SAM" id="MobiDB-lite"/>
    </source>
</evidence>
<sequence>MANMANMANTHTEDTAFAFRDERLYPRRLQRLPPWFLQPSDQIANLFPRARFPIIRKETPAADNVLDSRRQTTRRRRRRAVQNSSWNHMSRSWHWLRNAAGSVDCFPRSTGSWIHTLYGPPINVYVRHAFLEDELIDEHLESPLKRTTRGSDVRVEMQSRPREKRSGTETMKIWRGKKGKATA</sequence>
<evidence type="ECO:0000313" key="3">
    <source>
        <dbReference type="Proteomes" id="UP000091918"/>
    </source>
</evidence>
<gene>
    <name evidence="2" type="ORF">ACJ72_08050</name>
</gene>
<evidence type="ECO:0000313" key="2">
    <source>
        <dbReference type="EMBL" id="OAX77649.1"/>
    </source>
</evidence>
<dbReference type="EMBL" id="LGUA01002224">
    <property type="protein sequence ID" value="OAX77649.1"/>
    <property type="molecule type" value="Genomic_DNA"/>
</dbReference>
<dbReference type="AlphaFoldDB" id="A0A1B7NLD4"/>
<comment type="caution">
    <text evidence="2">The sequence shown here is derived from an EMBL/GenBank/DDBJ whole genome shotgun (WGS) entry which is preliminary data.</text>
</comment>
<keyword evidence="3" id="KW-1185">Reference proteome</keyword>
<proteinExistence type="predicted"/>
<dbReference type="Proteomes" id="UP000091918">
    <property type="component" value="Unassembled WGS sequence"/>
</dbReference>
<reference evidence="2 3" key="1">
    <citation type="submission" date="2015-07" db="EMBL/GenBank/DDBJ databases">
        <title>Emmonsia species relationships and genome sequence.</title>
        <authorList>
            <person name="Cuomo C.A."/>
            <person name="Schwartz I.S."/>
            <person name="Kenyon C."/>
            <person name="de Hoog G.S."/>
            <person name="Govender N.P."/>
            <person name="Botha A."/>
            <person name="Moreno L."/>
            <person name="de Vries M."/>
            <person name="Munoz J.F."/>
            <person name="Stielow J.B."/>
        </authorList>
    </citation>
    <scope>NUCLEOTIDE SEQUENCE [LARGE SCALE GENOMIC DNA]</scope>
    <source>
        <strain evidence="2 3">CBS 136260</strain>
    </source>
</reference>
<name>A0A1B7NLD4_9EURO</name>
<feature type="region of interest" description="Disordered" evidence="1">
    <location>
        <begin position="147"/>
        <end position="183"/>
    </location>
</feature>
<dbReference type="OrthoDB" id="10254945at2759"/>
<feature type="compositionally biased region" description="Basic residues" evidence="1">
    <location>
        <begin position="174"/>
        <end position="183"/>
    </location>
</feature>
<protein>
    <submittedName>
        <fullName evidence="2">Uncharacterized protein</fullName>
    </submittedName>
</protein>
<accession>A0A1B7NLD4</accession>
<organism evidence="2 3">
    <name type="scientific">Emergomyces africanus</name>
    <dbReference type="NCBI Taxonomy" id="1955775"/>
    <lineage>
        <taxon>Eukaryota</taxon>
        <taxon>Fungi</taxon>
        <taxon>Dikarya</taxon>
        <taxon>Ascomycota</taxon>
        <taxon>Pezizomycotina</taxon>
        <taxon>Eurotiomycetes</taxon>
        <taxon>Eurotiomycetidae</taxon>
        <taxon>Onygenales</taxon>
        <taxon>Ajellomycetaceae</taxon>
        <taxon>Emergomyces</taxon>
    </lineage>
</organism>
<feature type="compositionally biased region" description="Basic and acidic residues" evidence="1">
    <location>
        <begin position="147"/>
        <end position="167"/>
    </location>
</feature>